<keyword evidence="2" id="KW-1185">Reference proteome</keyword>
<dbReference type="HOGENOM" id="CLU_2847139_0_0_5"/>
<accession>F7ZBQ0</accession>
<dbReference type="STRING" id="391595.RLO149_c037180"/>
<organism evidence="1 2">
    <name type="scientific">Roseobacter litoralis (strain ATCC 49566 / DSM 6996 / JCM 21268 / NBRC 15278 / OCh 149)</name>
    <dbReference type="NCBI Taxonomy" id="391595"/>
    <lineage>
        <taxon>Bacteria</taxon>
        <taxon>Pseudomonadati</taxon>
        <taxon>Pseudomonadota</taxon>
        <taxon>Alphaproteobacteria</taxon>
        <taxon>Rhodobacterales</taxon>
        <taxon>Roseobacteraceae</taxon>
        <taxon>Roseobacter</taxon>
    </lineage>
</organism>
<dbReference type="Proteomes" id="UP000001353">
    <property type="component" value="Chromosome"/>
</dbReference>
<name>F7ZBQ0_ROSLO</name>
<dbReference type="KEGG" id="rli:RLO149_c037180"/>
<evidence type="ECO:0000313" key="1">
    <source>
        <dbReference type="EMBL" id="AEI95632.1"/>
    </source>
</evidence>
<proteinExistence type="predicted"/>
<dbReference type="AlphaFoldDB" id="F7ZBQ0"/>
<dbReference type="EMBL" id="CP002623">
    <property type="protein sequence ID" value="AEI95632.1"/>
    <property type="molecule type" value="Genomic_DNA"/>
</dbReference>
<gene>
    <name evidence="1" type="ordered locus">RLO149_c037180</name>
</gene>
<evidence type="ECO:0000313" key="2">
    <source>
        <dbReference type="Proteomes" id="UP000001353"/>
    </source>
</evidence>
<protein>
    <submittedName>
        <fullName evidence="1">Uncharacterized protein</fullName>
    </submittedName>
</protein>
<sequence>MYDIAKTKHLLDLQLRIRQIALPQSALTPIVIGDTEFGGVARVRFATLPLRAALATSLMNAVISD</sequence>
<reference evidence="1 2" key="1">
    <citation type="journal article" date="2011" name="BMC Genomics">
        <title>Comparative genome analysis and genome-guided physiological analysis of Roseobacter litoralis.</title>
        <authorList>
            <person name="Kalhoefer D."/>
            <person name="Thole S."/>
            <person name="Voget S."/>
            <person name="Lehmann R."/>
            <person name="Liesegang H."/>
            <person name="Wollher A."/>
            <person name="Daniel R."/>
            <person name="Simon M."/>
            <person name="Brinkhoff T."/>
        </authorList>
    </citation>
    <scope>NUCLEOTIDE SEQUENCE [LARGE SCALE GENOMIC DNA]</scope>
    <source>
        <strain evidence="2">ATCC 49566 / DSM 6996 / JCM 21268 / NBRC 15278 / OCh 149</strain>
    </source>
</reference>